<accession>A0A9Q3W4M6</accession>
<keyword evidence="3" id="KW-1185">Reference proteome</keyword>
<feature type="domain" description="AB hydrolase-1" evidence="1">
    <location>
        <begin position="18"/>
        <end position="260"/>
    </location>
</feature>
<keyword evidence="2" id="KW-0378">Hydrolase</keyword>
<sequence>MTDTDNTGDAGRETTLAFAHANGVPGHSYDTFLAPLAEHYDVRIMECLAHDARFPVDADWKSLSLELEEWMRELPKPLIGLGHSMGSVLMFHVAQRHPDWFKALIMLDPPMANGFRGVVMRGIKALGLQDRFTPAGLSKTRLDHWDSWEDVESYFGSRGFFKAFDPRCLRDYLRAGLERHGDGWRLRFRPAIEVAIFREVPTGLTRMPRLKVPGALVTGQDSPPPFHHSGARHARRHRLRRLFSPGGHMYPLQYPERTAEMVRELIVELTGAEHVLPADQKSA</sequence>
<dbReference type="AlphaFoldDB" id="A0A9Q3W4M6"/>
<dbReference type="SUPFAM" id="SSF53474">
    <property type="entry name" value="alpha/beta-Hydrolases"/>
    <property type="match status" value="1"/>
</dbReference>
<dbReference type="EMBL" id="JAJVKT010000007">
    <property type="protein sequence ID" value="MCE7508536.1"/>
    <property type="molecule type" value="Genomic_DNA"/>
</dbReference>
<evidence type="ECO:0000259" key="1">
    <source>
        <dbReference type="Pfam" id="PF12697"/>
    </source>
</evidence>
<protein>
    <submittedName>
        <fullName evidence="2">Alpha/beta hydrolase</fullName>
    </submittedName>
</protein>
<name>A0A9Q3W4M6_9GAMM</name>
<organism evidence="2 3">
    <name type="scientific">Alloalcanivorax xenomutans</name>
    <dbReference type="NCBI Taxonomy" id="1094342"/>
    <lineage>
        <taxon>Bacteria</taxon>
        <taxon>Pseudomonadati</taxon>
        <taxon>Pseudomonadota</taxon>
        <taxon>Gammaproteobacteria</taxon>
        <taxon>Oceanospirillales</taxon>
        <taxon>Alcanivoracaceae</taxon>
        <taxon>Alloalcanivorax</taxon>
    </lineage>
</organism>
<dbReference type="Pfam" id="PF12697">
    <property type="entry name" value="Abhydrolase_6"/>
    <property type="match status" value="1"/>
</dbReference>
<dbReference type="RefSeq" id="WP_233925710.1">
    <property type="nucleotide sequence ID" value="NZ_JAJVKT010000007.1"/>
</dbReference>
<dbReference type="GO" id="GO:0016787">
    <property type="term" value="F:hydrolase activity"/>
    <property type="evidence" value="ECO:0007669"/>
    <property type="project" value="UniProtKB-KW"/>
</dbReference>
<proteinExistence type="predicted"/>
<comment type="caution">
    <text evidence="2">The sequence shown here is derived from an EMBL/GenBank/DDBJ whole genome shotgun (WGS) entry which is preliminary data.</text>
</comment>
<dbReference type="Gene3D" id="3.40.50.1820">
    <property type="entry name" value="alpha/beta hydrolase"/>
    <property type="match status" value="1"/>
</dbReference>
<dbReference type="Proteomes" id="UP001107961">
    <property type="component" value="Unassembled WGS sequence"/>
</dbReference>
<reference evidence="2" key="1">
    <citation type="submission" date="2022-01" db="EMBL/GenBank/DDBJ databases">
        <authorList>
            <person name="Karlyshev A.V."/>
            <person name="Jaspars M."/>
        </authorList>
    </citation>
    <scope>NUCLEOTIDE SEQUENCE</scope>
    <source>
        <strain evidence="2">AGSA3-2</strain>
    </source>
</reference>
<dbReference type="InterPro" id="IPR000073">
    <property type="entry name" value="AB_hydrolase_1"/>
</dbReference>
<dbReference type="InterPro" id="IPR029058">
    <property type="entry name" value="AB_hydrolase_fold"/>
</dbReference>
<evidence type="ECO:0000313" key="2">
    <source>
        <dbReference type="EMBL" id="MCE7508536.1"/>
    </source>
</evidence>
<evidence type="ECO:0000313" key="3">
    <source>
        <dbReference type="Proteomes" id="UP001107961"/>
    </source>
</evidence>
<gene>
    <name evidence="2" type="ORF">LZG35_07780</name>
</gene>